<dbReference type="InterPro" id="IPR043502">
    <property type="entry name" value="DNA/RNA_pol_sf"/>
</dbReference>
<organism evidence="2 3">
    <name type="scientific">Punica granatum</name>
    <name type="common">Pomegranate</name>
    <dbReference type="NCBI Taxonomy" id="22663"/>
    <lineage>
        <taxon>Eukaryota</taxon>
        <taxon>Viridiplantae</taxon>
        <taxon>Streptophyta</taxon>
        <taxon>Embryophyta</taxon>
        <taxon>Tracheophyta</taxon>
        <taxon>Spermatophyta</taxon>
        <taxon>Magnoliopsida</taxon>
        <taxon>eudicotyledons</taxon>
        <taxon>Gunneridae</taxon>
        <taxon>Pentapetalae</taxon>
        <taxon>rosids</taxon>
        <taxon>malvids</taxon>
        <taxon>Myrtales</taxon>
        <taxon>Lythraceae</taxon>
        <taxon>Punica</taxon>
    </lineage>
</organism>
<evidence type="ECO:0000313" key="2">
    <source>
        <dbReference type="EMBL" id="PKI52259.1"/>
    </source>
</evidence>
<reference evidence="2 3" key="1">
    <citation type="submission" date="2017-11" db="EMBL/GenBank/DDBJ databases">
        <title>De-novo sequencing of pomegranate (Punica granatum L.) genome.</title>
        <authorList>
            <person name="Akparov Z."/>
            <person name="Amiraslanov A."/>
            <person name="Hajiyeva S."/>
            <person name="Abbasov M."/>
            <person name="Kaur K."/>
            <person name="Hamwieh A."/>
            <person name="Solovyev V."/>
            <person name="Salamov A."/>
            <person name="Braich B."/>
            <person name="Kosarev P."/>
            <person name="Mahmoud A."/>
            <person name="Hajiyev E."/>
            <person name="Babayeva S."/>
            <person name="Izzatullayeva V."/>
            <person name="Mammadov A."/>
            <person name="Mammadov A."/>
            <person name="Sharifova S."/>
            <person name="Ojaghi J."/>
            <person name="Eynullazada K."/>
            <person name="Bayramov B."/>
            <person name="Abdulazimova A."/>
            <person name="Shahmuradov I."/>
        </authorList>
    </citation>
    <scope>NUCLEOTIDE SEQUENCE [LARGE SCALE GENOMIC DNA]</scope>
    <source>
        <strain evidence="3">cv. AG2017</strain>
        <tissue evidence="2">Leaf</tissue>
    </source>
</reference>
<dbReference type="Gene3D" id="3.10.10.10">
    <property type="entry name" value="HIV Type 1 Reverse Transcriptase, subunit A, domain 1"/>
    <property type="match status" value="1"/>
</dbReference>
<proteinExistence type="predicted"/>
<name>A0A2I0J7P9_PUNGR</name>
<dbReference type="PANTHER" id="PTHR48475">
    <property type="entry name" value="RIBONUCLEASE H"/>
    <property type="match status" value="1"/>
</dbReference>
<dbReference type="AlphaFoldDB" id="A0A2I0J7P9"/>
<feature type="domain" description="RNase H type-1" evidence="1">
    <location>
        <begin position="201"/>
        <end position="296"/>
    </location>
</feature>
<dbReference type="SUPFAM" id="SSF56672">
    <property type="entry name" value="DNA/RNA polymerases"/>
    <property type="match status" value="1"/>
</dbReference>
<dbReference type="GO" id="GO:0003676">
    <property type="term" value="F:nucleic acid binding"/>
    <property type="evidence" value="ECO:0007669"/>
    <property type="project" value="InterPro"/>
</dbReference>
<dbReference type="CDD" id="cd09279">
    <property type="entry name" value="RNase_HI_like"/>
    <property type="match status" value="1"/>
</dbReference>
<dbReference type="Pfam" id="PF13456">
    <property type="entry name" value="RVT_3"/>
    <property type="match status" value="1"/>
</dbReference>
<dbReference type="InterPro" id="IPR002156">
    <property type="entry name" value="RNaseH_domain"/>
</dbReference>
<accession>A0A2I0J7P9</accession>
<evidence type="ECO:0000313" key="3">
    <source>
        <dbReference type="Proteomes" id="UP000233551"/>
    </source>
</evidence>
<comment type="caution">
    <text evidence="2">The sequence shown here is derived from an EMBL/GenBank/DDBJ whole genome shotgun (WGS) entry which is preliminary data.</text>
</comment>
<keyword evidence="3" id="KW-1185">Reference proteome</keyword>
<dbReference type="InterPro" id="IPR036397">
    <property type="entry name" value="RNaseH_sf"/>
</dbReference>
<dbReference type="EMBL" id="PGOL01001952">
    <property type="protein sequence ID" value="PKI52259.1"/>
    <property type="molecule type" value="Genomic_DNA"/>
</dbReference>
<sequence>MSRPIYFGKGLDENGHIPKIKESLHRFKGHKPTPIELTKEINLRQQRADLLLRIKEEVLKRINAGFLKICNYSEWVANIVLVEKKDLRVRFCIEYRDLNKASPKNNFPLLYIHVFVENTSRHIQVSFKDDFFEYNQIWMDREHKTKTTFVTMWGPFCYRVIPFGLKNVKGILQVDDEEDKLACKMYFDDTVNFTGSEMDEVLLSLEGRYYLVAVKIDFPCTNNVAEYEACILGLQAAINFKIRELEVFGDSMLTIFQMLRQWKTNDAKLVPYHEYLDELAENFKRFLFTYTSRIKN</sequence>
<protein>
    <recommendedName>
        <fullName evidence="1">RNase H type-1 domain-containing protein</fullName>
    </recommendedName>
</protein>
<dbReference type="GO" id="GO:0004523">
    <property type="term" value="F:RNA-DNA hybrid ribonuclease activity"/>
    <property type="evidence" value="ECO:0007669"/>
    <property type="project" value="InterPro"/>
</dbReference>
<dbReference type="Gene3D" id="3.30.420.10">
    <property type="entry name" value="Ribonuclease H-like superfamily/Ribonuclease H"/>
    <property type="match status" value="1"/>
</dbReference>
<evidence type="ECO:0000259" key="1">
    <source>
        <dbReference type="Pfam" id="PF13456"/>
    </source>
</evidence>
<dbReference type="PANTHER" id="PTHR48475:SF1">
    <property type="entry name" value="RNASE H TYPE-1 DOMAIN-CONTAINING PROTEIN"/>
    <property type="match status" value="1"/>
</dbReference>
<dbReference type="Proteomes" id="UP000233551">
    <property type="component" value="Unassembled WGS sequence"/>
</dbReference>
<dbReference type="CDD" id="cd01647">
    <property type="entry name" value="RT_LTR"/>
    <property type="match status" value="1"/>
</dbReference>
<gene>
    <name evidence="2" type="ORF">CRG98_027357</name>
</gene>